<accession>A0A9P7CCE8</accession>
<dbReference type="PANTHER" id="PTHR36693:SF1">
    <property type="entry name" value="GH02722P"/>
    <property type="match status" value="1"/>
</dbReference>
<organism evidence="1 2">
    <name type="scientific">Rhizopus oryzae</name>
    <name type="common">Mucormycosis agent</name>
    <name type="synonym">Rhizopus arrhizus var. delemar</name>
    <dbReference type="NCBI Taxonomy" id="64495"/>
    <lineage>
        <taxon>Eukaryota</taxon>
        <taxon>Fungi</taxon>
        <taxon>Fungi incertae sedis</taxon>
        <taxon>Mucoromycota</taxon>
        <taxon>Mucoromycotina</taxon>
        <taxon>Mucoromycetes</taxon>
        <taxon>Mucorales</taxon>
        <taxon>Mucorineae</taxon>
        <taxon>Rhizopodaceae</taxon>
        <taxon>Rhizopus</taxon>
    </lineage>
</organism>
<dbReference type="OrthoDB" id="121932at2759"/>
<dbReference type="InterPro" id="IPR032072">
    <property type="entry name" value="DUF4807"/>
</dbReference>
<gene>
    <name evidence="1" type="ORF">G6F51_004791</name>
</gene>
<name>A0A9P7CCE8_RHIOR</name>
<protein>
    <submittedName>
        <fullName evidence="1">Uncharacterized protein</fullName>
    </submittedName>
</protein>
<dbReference type="EMBL" id="JAANIT010000551">
    <property type="protein sequence ID" value="KAG1546581.1"/>
    <property type="molecule type" value="Genomic_DNA"/>
</dbReference>
<proteinExistence type="predicted"/>
<comment type="caution">
    <text evidence="1">The sequence shown here is derived from an EMBL/GenBank/DDBJ whole genome shotgun (WGS) entry which is preliminary data.</text>
</comment>
<dbReference type="Proteomes" id="UP000717996">
    <property type="component" value="Unassembled WGS sequence"/>
</dbReference>
<dbReference type="PANTHER" id="PTHR36693">
    <property type="entry name" value="GH02722P"/>
    <property type="match status" value="1"/>
</dbReference>
<dbReference type="AlphaFoldDB" id="A0A9P7CCE8"/>
<dbReference type="Pfam" id="PF16065">
    <property type="entry name" value="DUF4807"/>
    <property type="match status" value="1"/>
</dbReference>
<reference evidence="1" key="1">
    <citation type="journal article" date="2020" name="Microb. Genom.">
        <title>Genetic diversity of clinical and environmental Mucorales isolates obtained from an investigation of mucormycosis cases among solid organ transplant recipients.</title>
        <authorList>
            <person name="Nguyen M.H."/>
            <person name="Kaul D."/>
            <person name="Muto C."/>
            <person name="Cheng S.J."/>
            <person name="Richter R.A."/>
            <person name="Bruno V.M."/>
            <person name="Liu G."/>
            <person name="Beyhan S."/>
            <person name="Sundermann A.J."/>
            <person name="Mounaud S."/>
            <person name="Pasculle A.W."/>
            <person name="Nierman W.C."/>
            <person name="Driscoll E."/>
            <person name="Cumbie R."/>
            <person name="Clancy C.J."/>
            <person name="Dupont C.L."/>
        </authorList>
    </citation>
    <scope>NUCLEOTIDE SEQUENCE</scope>
    <source>
        <strain evidence="1">GL16</strain>
    </source>
</reference>
<sequence length="194" mass="22257">MIYCYEYQVMETLLDILSTHPHSLYLLATAFQSIPSYILILLAPDYVTRSIRIDMAWSRRLWQLTVWADQVAFRAIYYSVLGGAYCSLGKANKRYAYKASELAIKQIGLARELKDSVLECKCWLYFAEDLIQLKKFKKAAWIIARQKKWIDAMQDVVVSELLLKGIMCIDSDAFVQLSSMLSSVSTKLTIALKT</sequence>
<evidence type="ECO:0000313" key="1">
    <source>
        <dbReference type="EMBL" id="KAG1546581.1"/>
    </source>
</evidence>
<evidence type="ECO:0000313" key="2">
    <source>
        <dbReference type="Proteomes" id="UP000717996"/>
    </source>
</evidence>